<organism evidence="2 3">
    <name type="scientific">Nitrosomonas ureae</name>
    <dbReference type="NCBI Taxonomy" id="44577"/>
    <lineage>
        <taxon>Bacteria</taxon>
        <taxon>Pseudomonadati</taxon>
        <taxon>Pseudomonadota</taxon>
        <taxon>Betaproteobacteria</taxon>
        <taxon>Nitrosomonadales</taxon>
        <taxon>Nitrosomonadaceae</taxon>
        <taxon>Nitrosomonas</taxon>
    </lineage>
</organism>
<feature type="chain" id="PRO_5012583496" evidence="1">
    <location>
        <begin position="23"/>
        <end position="243"/>
    </location>
</feature>
<feature type="signal peptide" evidence="1">
    <location>
        <begin position="1"/>
        <end position="22"/>
    </location>
</feature>
<evidence type="ECO:0000313" key="2">
    <source>
        <dbReference type="EMBL" id="SOD22134.1"/>
    </source>
</evidence>
<reference evidence="2 3" key="1">
    <citation type="submission" date="2017-09" db="EMBL/GenBank/DDBJ databases">
        <authorList>
            <person name="Ehlers B."/>
            <person name="Leendertz F.H."/>
        </authorList>
    </citation>
    <scope>NUCLEOTIDE SEQUENCE [LARGE SCALE GENOMIC DNA]</scope>
    <source>
        <strain evidence="2 3">Nm42</strain>
    </source>
</reference>
<proteinExistence type="predicted"/>
<dbReference type="Proteomes" id="UP000219335">
    <property type="component" value="Unassembled WGS sequence"/>
</dbReference>
<accession>A0A286AJS3</accession>
<name>A0A286AJS3_9PROT</name>
<keyword evidence="1" id="KW-0732">Signal</keyword>
<evidence type="ECO:0000256" key="1">
    <source>
        <dbReference type="SAM" id="SignalP"/>
    </source>
</evidence>
<dbReference type="AlphaFoldDB" id="A0A286AJS3"/>
<sequence>MFKYKLMLAVIFIAIIVGNAHADVRVNFTSMHVNNCDEGGTCDWKLACSLGNQQAVEFITNSEANTNEFIEINRVLTQKEFPPVTVSCSAWEHDGGIGAEWETVGSRSLVVNTTGPHLIKLSSSEGEVTVNFVVEAIGSTGQPLTENNCSYGPDTCVQGFVWREAGPNDYVCVTPQVRDQTRADNAQANARRSPNGGLYGPDTCLSGYVWREAFPGDHVCVTPETRTQAAEDNTHASARDACK</sequence>
<protein>
    <submittedName>
        <fullName evidence="2">Uncharacterized protein</fullName>
    </submittedName>
</protein>
<gene>
    <name evidence="2" type="ORF">SAMN06297164_3362</name>
</gene>
<dbReference type="EMBL" id="OCMU01000003">
    <property type="protein sequence ID" value="SOD22134.1"/>
    <property type="molecule type" value="Genomic_DNA"/>
</dbReference>
<evidence type="ECO:0000313" key="3">
    <source>
        <dbReference type="Proteomes" id="UP000219335"/>
    </source>
</evidence>